<name>A0A510JC38_9FUSO</name>
<reference evidence="4 5" key="1">
    <citation type="submission" date="2019-07" db="EMBL/GenBank/DDBJ databases">
        <title>Complete Genome Sequence of Leptotrichia goodfellowii Strain JCM 16774.</title>
        <authorList>
            <person name="Watanabe S."/>
            <person name="Cui L."/>
        </authorList>
    </citation>
    <scope>NUCLEOTIDE SEQUENCE [LARGE SCALE GENOMIC DNA]</scope>
    <source>
        <strain evidence="4 5">JCM16774</strain>
    </source>
</reference>
<feature type="domain" description="Tr-type G" evidence="3">
    <location>
        <begin position="7"/>
        <end position="266"/>
    </location>
</feature>
<proteinExistence type="predicted"/>
<dbReference type="InterPro" id="IPR047872">
    <property type="entry name" value="EFG_IV"/>
</dbReference>
<evidence type="ECO:0000313" key="4">
    <source>
        <dbReference type="EMBL" id="BBM36666.1"/>
    </source>
</evidence>
<dbReference type="InterPro" id="IPR020568">
    <property type="entry name" value="Ribosomal_Su5_D2-typ_SF"/>
</dbReference>
<dbReference type="InterPro" id="IPR009000">
    <property type="entry name" value="Transl_B-barrel_sf"/>
</dbReference>
<dbReference type="GO" id="GO:0032790">
    <property type="term" value="P:ribosome disassembly"/>
    <property type="evidence" value="ECO:0007669"/>
    <property type="project" value="TreeGrafter"/>
</dbReference>
<keyword evidence="2" id="KW-0342">GTP-binding</keyword>
<dbReference type="InterPro" id="IPR014721">
    <property type="entry name" value="Ribsml_uS5_D2-typ_fold_subgr"/>
</dbReference>
<dbReference type="PROSITE" id="PS51722">
    <property type="entry name" value="G_TR_2"/>
    <property type="match status" value="1"/>
</dbReference>
<dbReference type="Pfam" id="PF22042">
    <property type="entry name" value="EF-G_D2"/>
    <property type="match status" value="1"/>
</dbReference>
<dbReference type="InterPro" id="IPR041095">
    <property type="entry name" value="EFG_II"/>
</dbReference>
<dbReference type="InterPro" id="IPR027417">
    <property type="entry name" value="P-loop_NTPase"/>
</dbReference>
<dbReference type="FunFam" id="3.30.70.240:FF:000001">
    <property type="entry name" value="Elongation factor G"/>
    <property type="match status" value="1"/>
</dbReference>
<dbReference type="Gene3D" id="3.30.70.870">
    <property type="entry name" value="Elongation Factor G (Translational Gtpase), domain 3"/>
    <property type="match status" value="1"/>
</dbReference>
<dbReference type="Proteomes" id="UP000321606">
    <property type="component" value="Chromosome"/>
</dbReference>
<dbReference type="Pfam" id="PF14492">
    <property type="entry name" value="EFG_III"/>
    <property type="match status" value="1"/>
</dbReference>
<dbReference type="PANTHER" id="PTHR43261">
    <property type="entry name" value="TRANSLATION ELONGATION FACTOR G-RELATED"/>
    <property type="match status" value="1"/>
</dbReference>
<dbReference type="SMART" id="SM00838">
    <property type="entry name" value="EFG_C"/>
    <property type="match status" value="1"/>
</dbReference>
<dbReference type="NCBIfam" id="TIGR00231">
    <property type="entry name" value="small_GTP"/>
    <property type="match status" value="1"/>
</dbReference>
<dbReference type="KEGG" id="lgo:JCM16774_1610"/>
<dbReference type="InterPro" id="IPR053905">
    <property type="entry name" value="EF-G-like_DII"/>
</dbReference>
<accession>A0A510JC38</accession>
<dbReference type="SUPFAM" id="SSF54980">
    <property type="entry name" value="EF-G C-terminal domain-like"/>
    <property type="match status" value="2"/>
</dbReference>
<dbReference type="Gene3D" id="2.40.30.10">
    <property type="entry name" value="Translation factors"/>
    <property type="match status" value="1"/>
</dbReference>
<dbReference type="SUPFAM" id="SSF52540">
    <property type="entry name" value="P-loop containing nucleoside triphosphate hydrolases"/>
    <property type="match status" value="1"/>
</dbReference>
<dbReference type="GO" id="GO:0003924">
    <property type="term" value="F:GTPase activity"/>
    <property type="evidence" value="ECO:0007669"/>
    <property type="project" value="InterPro"/>
</dbReference>
<dbReference type="InterPro" id="IPR000795">
    <property type="entry name" value="T_Tr_GTP-bd_dom"/>
</dbReference>
<dbReference type="NCBIfam" id="NF009381">
    <property type="entry name" value="PRK12740.1-5"/>
    <property type="match status" value="1"/>
</dbReference>
<dbReference type="Pfam" id="PF00679">
    <property type="entry name" value="EFG_C"/>
    <property type="match status" value="1"/>
</dbReference>
<dbReference type="GO" id="GO:0003746">
    <property type="term" value="F:translation elongation factor activity"/>
    <property type="evidence" value="ECO:0007669"/>
    <property type="project" value="InterPro"/>
</dbReference>
<protein>
    <submittedName>
        <fullName evidence="4">Small GTP-binding protein</fullName>
    </submittedName>
</protein>
<dbReference type="OrthoDB" id="9804431at2"/>
<dbReference type="Pfam" id="PF00009">
    <property type="entry name" value="GTP_EFTU"/>
    <property type="match status" value="1"/>
</dbReference>
<dbReference type="InterPro" id="IPR005517">
    <property type="entry name" value="Transl_elong_EFG/EF2_IV"/>
</dbReference>
<dbReference type="PRINTS" id="PR00315">
    <property type="entry name" value="ELONGATNFCT"/>
</dbReference>
<dbReference type="SMART" id="SM00889">
    <property type="entry name" value="EFG_IV"/>
    <property type="match status" value="1"/>
</dbReference>
<organism evidence="4 5">
    <name type="scientific">Pseudoleptotrichia goodfellowii</name>
    <dbReference type="NCBI Taxonomy" id="157692"/>
    <lineage>
        <taxon>Bacteria</taxon>
        <taxon>Fusobacteriati</taxon>
        <taxon>Fusobacteriota</taxon>
        <taxon>Fusobacteriia</taxon>
        <taxon>Fusobacteriales</taxon>
        <taxon>Leptotrichiaceae</taxon>
        <taxon>Pseudoleptotrichia</taxon>
    </lineage>
</organism>
<evidence type="ECO:0000259" key="3">
    <source>
        <dbReference type="PROSITE" id="PS51722"/>
    </source>
</evidence>
<dbReference type="GO" id="GO:0005525">
    <property type="term" value="F:GTP binding"/>
    <property type="evidence" value="ECO:0007669"/>
    <property type="project" value="UniProtKB-KW"/>
</dbReference>
<dbReference type="FunFam" id="3.30.230.10:FF:000003">
    <property type="entry name" value="Elongation factor G"/>
    <property type="match status" value="1"/>
</dbReference>
<dbReference type="Gene3D" id="3.30.230.10">
    <property type="match status" value="1"/>
</dbReference>
<dbReference type="STRING" id="714315.GCA_000516535_01617"/>
<dbReference type="InterPro" id="IPR000640">
    <property type="entry name" value="EFG_V-like"/>
</dbReference>
<dbReference type="RefSeq" id="WP_026737901.1">
    <property type="nucleotide sequence ID" value="NZ_AP019822.1"/>
</dbReference>
<evidence type="ECO:0000256" key="2">
    <source>
        <dbReference type="ARBA" id="ARBA00023134"/>
    </source>
</evidence>
<dbReference type="InterPro" id="IPR035649">
    <property type="entry name" value="EFG_V"/>
</dbReference>
<evidence type="ECO:0000256" key="1">
    <source>
        <dbReference type="ARBA" id="ARBA00022741"/>
    </source>
</evidence>
<dbReference type="CDD" id="cd03713">
    <property type="entry name" value="EFG_mtEFG_C"/>
    <property type="match status" value="1"/>
</dbReference>
<gene>
    <name evidence="4" type="ORF">JCM16774_1610</name>
</gene>
<dbReference type="Gene3D" id="3.30.70.240">
    <property type="match status" value="1"/>
</dbReference>
<dbReference type="AlphaFoldDB" id="A0A510JC38"/>
<dbReference type="SUPFAM" id="SSF50447">
    <property type="entry name" value="Translation proteins"/>
    <property type="match status" value="1"/>
</dbReference>
<dbReference type="Pfam" id="PF03764">
    <property type="entry name" value="EFG_IV"/>
    <property type="match status" value="1"/>
</dbReference>
<dbReference type="InterPro" id="IPR035647">
    <property type="entry name" value="EFG_III/V"/>
</dbReference>
<dbReference type="SUPFAM" id="SSF54211">
    <property type="entry name" value="Ribosomal protein S5 domain 2-like"/>
    <property type="match status" value="1"/>
</dbReference>
<dbReference type="InterPro" id="IPR005225">
    <property type="entry name" value="Small_GTP-bd"/>
</dbReference>
<dbReference type="PANTHER" id="PTHR43261:SF6">
    <property type="entry name" value="ELONGATION FACTOR G-LIKE PROTEIN"/>
    <property type="match status" value="1"/>
</dbReference>
<evidence type="ECO:0000313" key="5">
    <source>
        <dbReference type="Proteomes" id="UP000321606"/>
    </source>
</evidence>
<sequence length="664" mass="73987">MRIYESDSIRNVAILGHSGAGKSNMTEALEFTAGLTTRISNPNDNVKISSSTTLHAIEYQSLKFNFLDIPGYTDFFGELESGLAAADGAIIIVDGTTDLSVGTETSLELTDSRNIPRFIFVNKIDSEKADYEKILSQLREKYGKGIAPFHVPWGKAESFKGHINVVDMYAREYDGKECHNASVPDDMNERIQPVREMLLEAVAETSEELMDKYFNGEEFTTAEIHKGLREGVLNGNVIPVICGSTFKNIGLHTAFDMVRDYLPAPRDNKKVKSEKKEFVCQVFKTVIDSFLGRVSYAKVLSGELKPESEIYNINKRTKERVGKISTMVMDKLTDVPKAVYGDIIIFTKLSGTQTSDTLSNNEKEPSVPNISFPKAQMLVAIEPLNKADDEKISTGLQKLIEEDASFMWDRNMETGQTVLGVQGDLHTSVLMEKLKNKFGVEVKTEELKVPYRETIKGQSDVQGKYKKQSGGHGQYGDVKIKFMPSEEHFVFEETVVGGSVPKSYIPAVEKGLKESIAHGVLAGYPVTNIKAVLYDGSYHDVDSSEMSFKIAANLAFKKGMLEAKPVLLEPIMELSIIVPEEYIGDIMGDINKKRGRVSGMESHKGTKQKITAEAPMAETFKYANDLKAMTQGRGYFEMKLLRYEEVPYDLAKKIIDETNAEKEN</sequence>
<dbReference type="EMBL" id="AP019822">
    <property type="protein sequence ID" value="BBM36666.1"/>
    <property type="molecule type" value="Genomic_DNA"/>
</dbReference>
<keyword evidence="1" id="KW-0547">Nucleotide-binding</keyword>
<dbReference type="CDD" id="cd01434">
    <property type="entry name" value="EFG_mtEFG1_IV"/>
    <property type="match status" value="1"/>
</dbReference>
<dbReference type="Gene3D" id="3.40.50.300">
    <property type="entry name" value="P-loop containing nucleotide triphosphate hydrolases"/>
    <property type="match status" value="1"/>
</dbReference>